<dbReference type="SUPFAM" id="SSF56112">
    <property type="entry name" value="Protein kinase-like (PK-like)"/>
    <property type="match status" value="1"/>
</dbReference>
<dbReference type="AlphaFoldDB" id="A0A5K1K7H5"/>
<evidence type="ECO:0000256" key="1">
    <source>
        <dbReference type="SAM" id="MobiDB-lite"/>
    </source>
</evidence>
<feature type="compositionally biased region" description="Low complexity" evidence="1">
    <location>
        <begin position="151"/>
        <end position="166"/>
    </location>
</feature>
<organism evidence="2">
    <name type="scientific">Ganoderma boninense</name>
    <dbReference type="NCBI Taxonomy" id="34458"/>
    <lineage>
        <taxon>Eukaryota</taxon>
        <taxon>Fungi</taxon>
        <taxon>Dikarya</taxon>
        <taxon>Basidiomycota</taxon>
        <taxon>Agaricomycotina</taxon>
        <taxon>Agaricomycetes</taxon>
        <taxon>Polyporales</taxon>
        <taxon>Polyporaceae</taxon>
        <taxon>Ganoderma</taxon>
    </lineage>
</organism>
<protein>
    <submittedName>
        <fullName evidence="2">N/A</fullName>
    </submittedName>
</protein>
<accession>A0A5K1K7H5</accession>
<name>A0A5K1K7H5_9APHY</name>
<evidence type="ECO:0000313" key="2">
    <source>
        <dbReference type="EMBL" id="VWP01229.1"/>
    </source>
</evidence>
<reference evidence="2" key="1">
    <citation type="submission" date="2019-10" db="EMBL/GenBank/DDBJ databases">
        <authorList>
            <person name="Nor Muhammad N."/>
        </authorList>
    </citation>
    <scope>NUCLEOTIDE SEQUENCE</scope>
</reference>
<sequence>MSDSSLHRLDLRINNILRKEVAIKLESVKAKHPQLEYESKVYRPSLAALVFPSSVDPLHRVHPLPQHHIHRDVKPDNFLIEESKPPLTPPTATLYTPNTTTTATQPTPHYAWTSGIPTSITPPFQEGRLANLRSPALSERSMHSNRSIHMPPSLSSAPTASSQESPIPIAATPLL</sequence>
<feature type="region of interest" description="Disordered" evidence="1">
    <location>
        <begin position="82"/>
        <end position="110"/>
    </location>
</feature>
<feature type="compositionally biased region" description="Low complexity" evidence="1">
    <location>
        <begin position="90"/>
        <end position="108"/>
    </location>
</feature>
<feature type="region of interest" description="Disordered" evidence="1">
    <location>
        <begin position="137"/>
        <end position="175"/>
    </location>
</feature>
<proteinExistence type="predicted"/>
<gene>
    <name evidence="2" type="primary">I1S1M0</name>
</gene>
<dbReference type="EMBL" id="LR729201">
    <property type="protein sequence ID" value="VWP01229.1"/>
    <property type="molecule type" value="Genomic_DNA"/>
</dbReference>
<dbReference type="InterPro" id="IPR011009">
    <property type="entry name" value="Kinase-like_dom_sf"/>
</dbReference>
<dbReference type="Gene3D" id="3.30.200.20">
    <property type="entry name" value="Phosphorylase Kinase, domain 1"/>
    <property type="match status" value="1"/>
</dbReference>